<keyword evidence="3" id="KW-1185">Reference proteome</keyword>
<name>A0A1X7A9T5_9RHOB</name>
<sequence>MNEQILKQPYTARIFKLARLQTISFSTMLCVSLAFAGLGGEANAGGNNGLFLAPKRASVAPDGFSGVCARYPWACARSNKSQLSSEVILKLAKRVNTQVNRQTKEIEDQDQYGKEEYWALPTTRGGDCEDFALSKKMRLMSHGVSSDRLLIATVLDRDLNSHAVLVLRTDRGDLVLDNLTSKIVSWRSTGYTFLKLQNPKAKHKWQAVLAGGVIKN</sequence>
<dbReference type="EMBL" id="FWFX01000025">
    <property type="protein sequence ID" value="SLN73708.1"/>
    <property type="molecule type" value="Genomic_DNA"/>
</dbReference>
<feature type="signal peptide" evidence="1">
    <location>
        <begin position="1"/>
        <end position="36"/>
    </location>
</feature>
<dbReference type="PANTHER" id="PTHR39327:SF1">
    <property type="entry name" value="BLR5470 PROTEIN"/>
    <property type="match status" value="1"/>
</dbReference>
<proteinExistence type="predicted"/>
<accession>A0A1X7A9T5</accession>
<gene>
    <name evidence="2" type="ORF">ROA7450_04163</name>
</gene>
<protein>
    <recommendedName>
        <fullName evidence="4">Bacterial transglutaminase-like cysteine proteinase BTLCP</fullName>
    </recommendedName>
</protein>
<dbReference type="Proteomes" id="UP000193061">
    <property type="component" value="Unassembled WGS sequence"/>
</dbReference>
<evidence type="ECO:0000313" key="2">
    <source>
        <dbReference type="EMBL" id="SLN73708.1"/>
    </source>
</evidence>
<evidence type="ECO:0000313" key="3">
    <source>
        <dbReference type="Proteomes" id="UP000193061"/>
    </source>
</evidence>
<keyword evidence="1" id="KW-0732">Signal</keyword>
<reference evidence="2 3" key="1">
    <citation type="submission" date="2017-03" db="EMBL/GenBank/DDBJ databases">
        <authorList>
            <person name="Afonso C.L."/>
            <person name="Miller P.J."/>
            <person name="Scott M.A."/>
            <person name="Spackman E."/>
            <person name="Goraichik I."/>
            <person name="Dimitrov K.M."/>
            <person name="Suarez D.L."/>
            <person name="Swayne D.E."/>
        </authorList>
    </citation>
    <scope>NUCLEOTIDE SEQUENCE [LARGE SCALE GENOMIC DNA]</scope>
    <source>
        <strain evidence="2 3">CECT 7450</strain>
    </source>
</reference>
<dbReference type="InterPro" id="IPR010319">
    <property type="entry name" value="Transglutaminase-like_Cys_pept"/>
</dbReference>
<organism evidence="2 3">
    <name type="scientific">Roseovarius albus</name>
    <dbReference type="NCBI Taxonomy" id="1247867"/>
    <lineage>
        <taxon>Bacteria</taxon>
        <taxon>Pseudomonadati</taxon>
        <taxon>Pseudomonadota</taxon>
        <taxon>Alphaproteobacteria</taxon>
        <taxon>Rhodobacterales</taxon>
        <taxon>Roseobacteraceae</taxon>
        <taxon>Roseovarius</taxon>
    </lineage>
</organism>
<dbReference type="Gene3D" id="3.10.620.30">
    <property type="match status" value="1"/>
</dbReference>
<dbReference type="AlphaFoldDB" id="A0A1X7A9T5"/>
<evidence type="ECO:0000256" key="1">
    <source>
        <dbReference type="SAM" id="SignalP"/>
    </source>
</evidence>
<dbReference type="PANTHER" id="PTHR39327">
    <property type="match status" value="1"/>
</dbReference>
<feature type="chain" id="PRO_5013004982" description="Bacterial transglutaminase-like cysteine proteinase BTLCP" evidence="1">
    <location>
        <begin position="37"/>
        <end position="216"/>
    </location>
</feature>
<dbReference type="Pfam" id="PF06035">
    <property type="entry name" value="Peptidase_C93"/>
    <property type="match status" value="1"/>
</dbReference>
<evidence type="ECO:0008006" key="4">
    <source>
        <dbReference type="Google" id="ProtNLM"/>
    </source>
</evidence>